<dbReference type="PROSITE" id="PS50172">
    <property type="entry name" value="BRCT"/>
    <property type="match status" value="1"/>
</dbReference>
<dbReference type="CDD" id="cd07521">
    <property type="entry name" value="HAD_FCP1-like"/>
    <property type="match status" value="1"/>
</dbReference>
<dbReference type="FunFam" id="1.10.287.10:FF:000010">
    <property type="entry name" value="RNA polymerase II subunit A C-terminal domain phosphatase"/>
    <property type="match status" value="1"/>
</dbReference>
<dbReference type="SMART" id="SM00292">
    <property type="entry name" value="BRCT"/>
    <property type="match status" value="1"/>
</dbReference>
<keyword evidence="5 9" id="KW-0539">Nucleus</keyword>
<evidence type="ECO:0000259" key="12">
    <source>
        <dbReference type="PROSITE" id="PS50969"/>
    </source>
</evidence>
<dbReference type="GO" id="GO:0030496">
    <property type="term" value="C:midbody"/>
    <property type="evidence" value="ECO:0007669"/>
    <property type="project" value="Ensembl"/>
</dbReference>
<dbReference type="OMA" id="FMDTINP"/>
<feature type="compositionally biased region" description="Acidic residues" evidence="10">
    <location>
        <begin position="542"/>
        <end position="556"/>
    </location>
</feature>
<feature type="compositionally biased region" description="Polar residues" evidence="10">
    <location>
        <begin position="524"/>
        <end position="533"/>
    </location>
</feature>
<dbReference type="InterPro" id="IPR001357">
    <property type="entry name" value="BRCT_dom"/>
</dbReference>
<feature type="compositionally biased region" description="Basic and acidic residues" evidence="10">
    <location>
        <begin position="840"/>
        <end position="855"/>
    </location>
</feature>
<dbReference type="GO" id="GO:0008420">
    <property type="term" value="F:RNA polymerase II CTD heptapeptide repeat phosphatase activity"/>
    <property type="evidence" value="ECO:0007669"/>
    <property type="project" value="UniProtKB-UniRule"/>
</dbReference>
<evidence type="ECO:0000313" key="13">
    <source>
        <dbReference type="Ensembl" id="ENSUMAP00000006135"/>
    </source>
</evidence>
<dbReference type="GO" id="GO:0005654">
    <property type="term" value="C:nucleoplasm"/>
    <property type="evidence" value="ECO:0007669"/>
    <property type="project" value="Ensembl"/>
</dbReference>
<comment type="catalytic activity">
    <reaction evidence="7 9">
        <text>O-phospho-L-seryl-[protein] + H2O = L-seryl-[protein] + phosphate</text>
        <dbReference type="Rhea" id="RHEA:20629"/>
        <dbReference type="Rhea" id="RHEA-COMP:9863"/>
        <dbReference type="Rhea" id="RHEA-COMP:11604"/>
        <dbReference type="ChEBI" id="CHEBI:15377"/>
        <dbReference type="ChEBI" id="CHEBI:29999"/>
        <dbReference type="ChEBI" id="CHEBI:43474"/>
        <dbReference type="ChEBI" id="CHEBI:83421"/>
        <dbReference type="EC" id="3.1.3.16"/>
    </reaction>
</comment>
<comment type="subcellular location">
    <subcellularLocation>
        <location evidence="1 9">Nucleus</location>
    </subcellularLocation>
</comment>
<comment type="catalytic activity">
    <reaction evidence="8 9">
        <text>O-phospho-L-threonyl-[protein] + H2O = L-threonyl-[protein] + phosphate</text>
        <dbReference type="Rhea" id="RHEA:47004"/>
        <dbReference type="Rhea" id="RHEA-COMP:11060"/>
        <dbReference type="Rhea" id="RHEA-COMP:11605"/>
        <dbReference type="ChEBI" id="CHEBI:15377"/>
        <dbReference type="ChEBI" id="CHEBI:30013"/>
        <dbReference type="ChEBI" id="CHEBI:43474"/>
        <dbReference type="ChEBI" id="CHEBI:61977"/>
        <dbReference type="EC" id="3.1.3.16"/>
    </reaction>
</comment>
<feature type="compositionally biased region" description="Acidic residues" evidence="10">
    <location>
        <begin position="828"/>
        <end position="839"/>
    </location>
</feature>
<feature type="compositionally biased region" description="Acidic residues" evidence="10">
    <location>
        <begin position="430"/>
        <end position="440"/>
    </location>
</feature>
<feature type="region of interest" description="Disordered" evidence="10">
    <location>
        <begin position="778"/>
        <end position="808"/>
    </location>
</feature>
<dbReference type="AlphaFoldDB" id="A0A452TDP3"/>
<organism evidence="13">
    <name type="scientific">Ursus maritimus</name>
    <name type="common">Polar bear</name>
    <name type="synonym">Thalarctos maritimus</name>
    <dbReference type="NCBI Taxonomy" id="29073"/>
    <lineage>
        <taxon>Eukaryota</taxon>
        <taxon>Metazoa</taxon>
        <taxon>Chordata</taxon>
        <taxon>Craniata</taxon>
        <taxon>Vertebrata</taxon>
        <taxon>Euteleostomi</taxon>
        <taxon>Mammalia</taxon>
        <taxon>Eutheria</taxon>
        <taxon>Laurasiatheria</taxon>
        <taxon>Carnivora</taxon>
        <taxon>Caniformia</taxon>
        <taxon>Ursidae</taxon>
        <taxon>Ursus</taxon>
    </lineage>
</organism>
<dbReference type="GO" id="GO:0032991">
    <property type="term" value="C:protein-containing complex"/>
    <property type="evidence" value="ECO:0007669"/>
    <property type="project" value="Ensembl"/>
</dbReference>
<dbReference type="GO" id="GO:0051233">
    <property type="term" value="C:spindle midzone"/>
    <property type="evidence" value="ECO:0007669"/>
    <property type="project" value="Ensembl"/>
</dbReference>
<dbReference type="InterPro" id="IPR036412">
    <property type="entry name" value="HAD-like_sf"/>
</dbReference>
<dbReference type="GO" id="GO:0043923">
    <property type="term" value="P:host-mediated activation of viral transcription"/>
    <property type="evidence" value="ECO:0007669"/>
    <property type="project" value="Ensembl"/>
</dbReference>
<dbReference type="PANTHER" id="PTHR23081">
    <property type="entry name" value="RNA POLYMERASE II CTD PHOSPHATASE"/>
    <property type="match status" value="1"/>
</dbReference>
<feature type="region of interest" description="Disordered" evidence="10">
    <location>
        <begin position="340"/>
        <end position="556"/>
    </location>
</feature>
<dbReference type="Ensembl" id="ENSUMAT00000007391.1">
    <property type="protein sequence ID" value="ENSUMAP00000006135.1"/>
    <property type="gene ID" value="ENSUMAG00000004809.1"/>
</dbReference>
<dbReference type="InterPro" id="IPR011947">
    <property type="entry name" value="FCP1_euk"/>
</dbReference>
<dbReference type="Pfam" id="PF03031">
    <property type="entry name" value="NIF"/>
    <property type="match status" value="1"/>
</dbReference>
<evidence type="ECO:0000256" key="10">
    <source>
        <dbReference type="SAM" id="MobiDB-lite"/>
    </source>
</evidence>
<dbReference type="Gene3D" id="1.10.287.10">
    <property type="entry name" value="S15/NS1, RNA-binding"/>
    <property type="match status" value="1"/>
</dbReference>
<dbReference type="Gene3D" id="3.40.50.1000">
    <property type="entry name" value="HAD superfamily/HAD-like"/>
    <property type="match status" value="1"/>
</dbReference>
<feature type="region of interest" description="Disordered" evidence="10">
    <location>
        <begin position="828"/>
        <end position="925"/>
    </location>
</feature>
<evidence type="ECO:0000256" key="1">
    <source>
        <dbReference type="ARBA" id="ARBA00004123"/>
    </source>
</evidence>
<dbReference type="GeneTree" id="ENSGT00390000015641"/>
<gene>
    <name evidence="13" type="primary">CTDP1</name>
</gene>
<dbReference type="InterPro" id="IPR023214">
    <property type="entry name" value="HAD_sf"/>
</dbReference>
<evidence type="ECO:0000256" key="9">
    <source>
        <dbReference type="RuleBase" id="RU366066"/>
    </source>
</evidence>
<evidence type="ECO:0000256" key="2">
    <source>
        <dbReference type="ARBA" id="ARBA00013081"/>
    </source>
</evidence>
<evidence type="ECO:0000256" key="7">
    <source>
        <dbReference type="ARBA" id="ARBA00047761"/>
    </source>
</evidence>
<dbReference type="GO" id="GO:0001096">
    <property type="term" value="F:TFIIF-class transcription factor complex binding"/>
    <property type="evidence" value="ECO:0007669"/>
    <property type="project" value="Ensembl"/>
</dbReference>
<dbReference type="Pfam" id="PF09309">
    <property type="entry name" value="FCP1_C"/>
    <property type="match status" value="1"/>
</dbReference>
<accession>A0A452TDP3</accession>
<evidence type="ECO:0000256" key="4">
    <source>
        <dbReference type="ARBA" id="ARBA00022912"/>
    </source>
</evidence>
<evidence type="ECO:0000256" key="5">
    <source>
        <dbReference type="ARBA" id="ARBA00023242"/>
    </source>
</evidence>
<sequence>MNYYQKCKSVTLAVTQVFVFSRASSPDRAYVVLPAVAYVAVLCLYERDPCVRSPLCFTAREAEPCRGLGGATCREFGGSPREKRYQTSGSLYPLRSCAKPRDCSSPLPDLGPFSSLSRAEKCSHPVVMKGLCAECGQDLTQLQNKNGQQQVPLSTATVSMVHSVPELMVSSEQAEKLGREDQQRLHRNRKLVLMVDLDQTLIHTTEQHCQQMSNKGIFHFQLGRGEPMLHTRVRPHCREFLEKIARLYELHVFTFGSRLYAHTIAGFLDPEKKLFSHRILSRDECIDPSGTFLFLEISFPCGDSMVCIIDDREDVWKFAPNLITVKKYVYFQGIGDINAPSGSRESQARRKVNQSPKGADIPEQAPSVRETEEGRQVSGVEQSNGLGKPTRELNGGASPRGDWPLPGQEEERGSRPTPPRSAQGTAGGDLDFELSSDSESDGQSSSDGESGERRSLERPQGARDAGKVAQRGGPPGLGGERPAGVSPCGESAPGVHPDVQEEGERDGLCGLGGSSADRKEAETESQNSEQSGITAGESLDQSVEEEEEEEDGDEDDHLVYLEEILARVHSDYYAKYDRYLRGDSQEAPDIRKIVPELKSRVLADVAIIFSGLHPTNFPIEKTREHYHATALGAKILTQLVLDPDNPDRATHLIAARAGTEKVRQAQECGQLHVVNPDWLWSCLERWDRVEEQLFPLRDDYGRAQREDGPAAFPDRQGALPTALFHPTPVHPRAQPGPEVRIYDANTGKLIRKAAVGPGPPGSLAVHTEHSSFRVVQPPRQMPAQELPDSRPGEQPGPSGRKRQPSMSETMPLYTLCKEDLESMDKEVDDILGEGSDDSDSEKKRPEEERQERPPPREPQATLEAMPCSERTTAGSRGPRGHKRKLPEEDAGSASSGESSGEDEEGSSSEADEMAAALEAELNDLM</sequence>
<dbReference type="PROSITE" id="PS50969">
    <property type="entry name" value="FCP1"/>
    <property type="match status" value="1"/>
</dbReference>
<dbReference type="SUPFAM" id="SSF56784">
    <property type="entry name" value="HAD-like"/>
    <property type="match status" value="1"/>
</dbReference>
<dbReference type="InterPro" id="IPR004274">
    <property type="entry name" value="FCP1_dom"/>
</dbReference>
<dbReference type="PANTHER" id="PTHR23081:SF36">
    <property type="entry name" value="RNA POLYMERASE II SUBUNIT A C-TERMINAL DOMAIN PHOSPHATASE"/>
    <property type="match status" value="1"/>
</dbReference>
<dbReference type="EC" id="3.1.3.16" evidence="2 9"/>
<dbReference type="FunFam" id="3.40.50.1000:FF:000040">
    <property type="entry name" value="RNA polymerase II subunit A C-terminal domain phosphatase"/>
    <property type="match status" value="1"/>
</dbReference>
<feature type="domain" description="BRCT" evidence="11">
    <location>
        <begin position="597"/>
        <end position="696"/>
    </location>
</feature>
<dbReference type="SMART" id="SM00577">
    <property type="entry name" value="CPDc"/>
    <property type="match status" value="1"/>
</dbReference>
<dbReference type="CDD" id="cd17729">
    <property type="entry name" value="BRCT_CTDP1"/>
    <property type="match status" value="1"/>
</dbReference>
<dbReference type="Gene3D" id="3.40.50.10190">
    <property type="entry name" value="BRCT domain"/>
    <property type="match status" value="1"/>
</dbReference>
<dbReference type="GO" id="GO:0000922">
    <property type="term" value="C:spindle pole"/>
    <property type="evidence" value="ECO:0007669"/>
    <property type="project" value="Ensembl"/>
</dbReference>
<evidence type="ECO:0000256" key="8">
    <source>
        <dbReference type="ARBA" id="ARBA00048336"/>
    </source>
</evidence>
<dbReference type="FunFam" id="3.40.50.10190:FF:000007">
    <property type="entry name" value="RNA polymerase II subunit A C-terminal domain phosphatase"/>
    <property type="match status" value="1"/>
</dbReference>
<feature type="domain" description="FCP1 homology" evidence="12">
    <location>
        <begin position="186"/>
        <end position="349"/>
    </location>
</feature>
<evidence type="ECO:0000256" key="6">
    <source>
        <dbReference type="ARBA" id="ARBA00040602"/>
    </source>
</evidence>
<dbReference type="InterPro" id="IPR036420">
    <property type="entry name" value="BRCT_dom_sf"/>
</dbReference>
<comment type="function">
    <text evidence="9">This promotes the activity of RNA polymerase II.</text>
</comment>
<dbReference type="InterPro" id="IPR039189">
    <property type="entry name" value="Fcp1"/>
</dbReference>
<dbReference type="InterPro" id="IPR015388">
    <property type="entry name" value="FCP1_C"/>
</dbReference>
<keyword evidence="3 9" id="KW-0378">Hydrolase</keyword>
<dbReference type="GO" id="GO:0030957">
    <property type="term" value="F:Tat protein binding"/>
    <property type="evidence" value="ECO:0007669"/>
    <property type="project" value="Ensembl"/>
</dbReference>
<protein>
    <recommendedName>
        <fullName evidence="6 9">RNA polymerase II subunit A C-terminal domain phosphatase</fullName>
        <ecNumber evidence="2 9">3.1.3.16</ecNumber>
    </recommendedName>
</protein>
<feature type="compositionally biased region" description="Acidic residues" evidence="10">
    <location>
        <begin position="899"/>
        <end position="912"/>
    </location>
</feature>
<evidence type="ECO:0000259" key="11">
    <source>
        <dbReference type="PROSITE" id="PS50172"/>
    </source>
</evidence>
<keyword evidence="4" id="KW-0904">Protein phosphatase</keyword>
<feature type="compositionally biased region" description="Basic and acidic residues" evidence="10">
    <location>
        <begin position="450"/>
        <end position="466"/>
    </location>
</feature>
<evidence type="ECO:0000256" key="3">
    <source>
        <dbReference type="ARBA" id="ARBA00022801"/>
    </source>
</evidence>
<proteinExistence type="predicted"/>
<dbReference type="GO" id="GO:0005813">
    <property type="term" value="C:centrosome"/>
    <property type="evidence" value="ECO:0007669"/>
    <property type="project" value="Ensembl"/>
</dbReference>
<dbReference type="SUPFAM" id="SSF52113">
    <property type="entry name" value="BRCT domain"/>
    <property type="match status" value="1"/>
</dbReference>
<dbReference type="GO" id="GO:0010458">
    <property type="term" value="P:exit from mitosis"/>
    <property type="evidence" value="ECO:0007669"/>
    <property type="project" value="Ensembl"/>
</dbReference>
<name>A0A452TDP3_URSMA</name>
<reference evidence="13" key="1">
    <citation type="submission" date="2019-03" db="UniProtKB">
        <authorList>
            <consortium name="Ensembl"/>
        </authorList>
    </citation>
    <scope>IDENTIFICATION</scope>
</reference>
<dbReference type="NCBIfam" id="TIGR02250">
    <property type="entry name" value="FCP1_euk"/>
    <property type="match status" value="1"/>
</dbReference>